<proteinExistence type="predicted"/>
<organism evidence="1 2">
    <name type="scientific">Araneus ventricosus</name>
    <name type="common">Orbweaver spider</name>
    <name type="synonym">Epeira ventricosa</name>
    <dbReference type="NCBI Taxonomy" id="182803"/>
    <lineage>
        <taxon>Eukaryota</taxon>
        <taxon>Metazoa</taxon>
        <taxon>Ecdysozoa</taxon>
        <taxon>Arthropoda</taxon>
        <taxon>Chelicerata</taxon>
        <taxon>Arachnida</taxon>
        <taxon>Araneae</taxon>
        <taxon>Araneomorphae</taxon>
        <taxon>Entelegynae</taxon>
        <taxon>Araneoidea</taxon>
        <taxon>Araneidae</taxon>
        <taxon>Araneus</taxon>
    </lineage>
</organism>
<reference evidence="1 2" key="1">
    <citation type="journal article" date="2019" name="Sci. Rep.">
        <title>Orb-weaving spider Araneus ventricosus genome elucidates the spidroin gene catalogue.</title>
        <authorList>
            <person name="Kono N."/>
            <person name="Nakamura H."/>
            <person name="Ohtoshi R."/>
            <person name="Moran D.A.P."/>
            <person name="Shinohara A."/>
            <person name="Yoshida Y."/>
            <person name="Fujiwara M."/>
            <person name="Mori M."/>
            <person name="Tomita M."/>
            <person name="Arakawa K."/>
        </authorList>
    </citation>
    <scope>NUCLEOTIDE SEQUENCE [LARGE SCALE GENOMIC DNA]</scope>
</reference>
<dbReference type="AlphaFoldDB" id="A0A4Y2CBH2"/>
<gene>
    <name evidence="1" type="ORF">AVEN_253616_1</name>
</gene>
<sequence>MSSRYLYLFRQDVTTHRLFSKVVHISLPNRDRATIPEFSRSFVTKSPKWSPSLTPRLGFLGLASSKTTPQLSFLPYDYRVRETTLQLLRV</sequence>
<dbReference type="Proteomes" id="UP000499080">
    <property type="component" value="Unassembled WGS sequence"/>
</dbReference>
<evidence type="ECO:0000313" key="1">
    <source>
        <dbReference type="EMBL" id="GBM01216.1"/>
    </source>
</evidence>
<comment type="caution">
    <text evidence="1">The sequence shown here is derived from an EMBL/GenBank/DDBJ whole genome shotgun (WGS) entry which is preliminary data.</text>
</comment>
<accession>A0A4Y2CBH2</accession>
<evidence type="ECO:0000313" key="2">
    <source>
        <dbReference type="Proteomes" id="UP000499080"/>
    </source>
</evidence>
<protein>
    <submittedName>
        <fullName evidence="1">Uncharacterized protein</fullName>
    </submittedName>
</protein>
<dbReference type="EMBL" id="BGPR01000166">
    <property type="protein sequence ID" value="GBM01216.1"/>
    <property type="molecule type" value="Genomic_DNA"/>
</dbReference>
<keyword evidence="2" id="KW-1185">Reference proteome</keyword>
<name>A0A4Y2CBH2_ARAVE</name>